<proteinExistence type="predicted"/>
<name>A0A0C1ZDQ6_9BACT</name>
<comment type="caution">
    <text evidence="1">The sequence shown here is derived from an EMBL/GenBank/DDBJ whole genome shotgun (WGS) entry which is preliminary data.</text>
</comment>
<gene>
    <name evidence="1" type="ORF">DB30_05339</name>
</gene>
<dbReference type="GO" id="GO:0016020">
    <property type="term" value="C:membrane"/>
    <property type="evidence" value="ECO:0007669"/>
    <property type="project" value="InterPro"/>
</dbReference>
<organism evidence="1 2">
    <name type="scientific">Enhygromyxa salina</name>
    <dbReference type="NCBI Taxonomy" id="215803"/>
    <lineage>
        <taxon>Bacteria</taxon>
        <taxon>Pseudomonadati</taxon>
        <taxon>Myxococcota</taxon>
        <taxon>Polyangia</taxon>
        <taxon>Nannocystales</taxon>
        <taxon>Nannocystaceae</taxon>
        <taxon>Enhygromyxa</taxon>
    </lineage>
</organism>
<protein>
    <recommendedName>
        <fullName evidence="3">Flagellar biosynthesis protein, FliO</fullName>
    </recommendedName>
</protein>
<reference evidence="1 2" key="1">
    <citation type="submission" date="2014-12" db="EMBL/GenBank/DDBJ databases">
        <title>Genome assembly of Enhygromyxa salina DSM 15201.</title>
        <authorList>
            <person name="Sharma G."/>
            <person name="Subramanian S."/>
        </authorList>
    </citation>
    <scope>NUCLEOTIDE SEQUENCE [LARGE SCALE GENOMIC DNA]</scope>
    <source>
        <strain evidence="1 2">DSM 15201</strain>
    </source>
</reference>
<evidence type="ECO:0008006" key="3">
    <source>
        <dbReference type="Google" id="ProtNLM"/>
    </source>
</evidence>
<dbReference type="Proteomes" id="UP000031599">
    <property type="component" value="Unassembled WGS sequence"/>
</dbReference>
<dbReference type="AlphaFoldDB" id="A0A0C1ZDQ6"/>
<dbReference type="GO" id="GO:0044781">
    <property type="term" value="P:bacterial-type flagellum organization"/>
    <property type="evidence" value="ECO:0007669"/>
    <property type="project" value="InterPro"/>
</dbReference>
<sequence>MFVGLTLVCLLAVLSWLTRRVRGGGALGTLGSRERMALTAQHTVQVIEIAGVRLLVGTGPSGAPAVLATLGEVELKETRPEPALARPWAELLGRFGVEGGR</sequence>
<dbReference type="EMBL" id="JMCC02000048">
    <property type="protein sequence ID" value="KIG15769.1"/>
    <property type="molecule type" value="Genomic_DNA"/>
</dbReference>
<evidence type="ECO:0000313" key="2">
    <source>
        <dbReference type="Proteomes" id="UP000031599"/>
    </source>
</evidence>
<accession>A0A0C1ZDQ6</accession>
<evidence type="ECO:0000313" key="1">
    <source>
        <dbReference type="EMBL" id="KIG15769.1"/>
    </source>
</evidence>